<evidence type="ECO:0000259" key="5">
    <source>
        <dbReference type="PROSITE" id="PS50931"/>
    </source>
</evidence>
<dbReference type="Pfam" id="PF00126">
    <property type="entry name" value="HTH_1"/>
    <property type="match status" value="1"/>
</dbReference>
<comment type="similarity">
    <text evidence="1">Belongs to the LysR transcriptional regulatory family.</text>
</comment>
<keyword evidence="2" id="KW-0805">Transcription regulation</keyword>
<dbReference type="AlphaFoldDB" id="A0A1C6SRS5"/>
<evidence type="ECO:0000256" key="3">
    <source>
        <dbReference type="ARBA" id="ARBA00023125"/>
    </source>
</evidence>
<dbReference type="Gene3D" id="3.40.190.10">
    <property type="entry name" value="Periplasmic binding protein-like II"/>
    <property type="match status" value="2"/>
</dbReference>
<dbReference type="Pfam" id="PF03466">
    <property type="entry name" value="LysR_substrate"/>
    <property type="match status" value="1"/>
</dbReference>
<evidence type="ECO:0000256" key="2">
    <source>
        <dbReference type="ARBA" id="ARBA00023015"/>
    </source>
</evidence>
<dbReference type="STRING" id="47866.GA0074694_6151"/>
<dbReference type="InterPro" id="IPR036390">
    <property type="entry name" value="WH_DNA-bd_sf"/>
</dbReference>
<dbReference type="GO" id="GO:0003700">
    <property type="term" value="F:DNA-binding transcription factor activity"/>
    <property type="evidence" value="ECO:0007669"/>
    <property type="project" value="InterPro"/>
</dbReference>
<dbReference type="PANTHER" id="PTHR30346:SF0">
    <property type="entry name" value="HCA OPERON TRANSCRIPTIONAL ACTIVATOR HCAR"/>
    <property type="match status" value="1"/>
</dbReference>
<dbReference type="RefSeq" id="WP_091463232.1">
    <property type="nucleotide sequence ID" value="NZ_FMHU01000002.1"/>
</dbReference>
<feature type="domain" description="HTH lysR-type" evidence="5">
    <location>
        <begin position="1"/>
        <end position="62"/>
    </location>
</feature>
<dbReference type="Proteomes" id="UP000198906">
    <property type="component" value="Unassembled WGS sequence"/>
</dbReference>
<protein>
    <submittedName>
        <fullName evidence="6">DNA-binding transcriptional regulator, LysR family</fullName>
    </submittedName>
</protein>
<evidence type="ECO:0000256" key="1">
    <source>
        <dbReference type="ARBA" id="ARBA00009437"/>
    </source>
</evidence>
<keyword evidence="4" id="KW-0804">Transcription</keyword>
<dbReference type="PRINTS" id="PR00039">
    <property type="entry name" value="HTHLYSR"/>
</dbReference>
<dbReference type="CDD" id="cd08414">
    <property type="entry name" value="PBP2_LTTR_aromatics_like"/>
    <property type="match status" value="1"/>
</dbReference>
<organism evidence="6 7">
    <name type="scientific">Micromonospora inyonensis</name>
    <dbReference type="NCBI Taxonomy" id="47866"/>
    <lineage>
        <taxon>Bacteria</taxon>
        <taxon>Bacillati</taxon>
        <taxon>Actinomycetota</taxon>
        <taxon>Actinomycetes</taxon>
        <taxon>Micromonosporales</taxon>
        <taxon>Micromonosporaceae</taxon>
        <taxon>Micromonospora</taxon>
    </lineage>
</organism>
<sequence>MNHGASLRLLKYFDALASTLNYHKAAERLFISQPALSAAIRQLESHIGGRLFERDTHSVALTVLGREWLPHVRKALHEVEAAFDVVENLVGSAQIRVGYLTGMGADLLFELLDGVEKSLPKLSLEITEYDFSDPTVGLRSGACEIALLRLPVDVPDLESVVVAKESWVACLPRTHRFADRAQLHIGELLDEPIVVAPQSAGVWRDYWMASDVRDGKPANVAAEAATYEAETTMVSRGVGISFTTSSLTRLYDRPGIRFVPIVDRPASVTAVAWRPNRLSAGGRQVVRYMLRRVPRTSQRRS</sequence>
<dbReference type="SUPFAM" id="SSF53850">
    <property type="entry name" value="Periplasmic binding protein-like II"/>
    <property type="match status" value="1"/>
</dbReference>
<evidence type="ECO:0000313" key="6">
    <source>
        <dbReference type="EMBL" id="SCL32042.1"/>
    </source>
</evidence>
<dbReference type="SUPFAM" id="SSF46785">
    <property type="entry name" value="Winged helix' DNA-binding domain"/>
    <property type="match status" value="1"/>
</dbReference>
<dbReference type="FunFam" id="1.10.10.10:FF:000001">
    <property type="entry name" value="LysR family transcriptional regulator"/>
    <property type="match status" value="1"/>
</dbReference>
<evidence type="ECO:0000313" key="7">
    <source>
        <dbReference type="Proteomes" id="UP000198906"/>
    </source>
</evidence>
<reference evidence="7" key="1">
    <citation type="submission" date="2016-06" db="EMBL/GenBank/DDBJ databases">
        <authorList>
            <person name="Varghese N."/>
        </authorList>
    </citation>
    <scope>NUCLEOTIDE SEQUENCE [LARGE SCALE GENOMIC DNA]</scope>
    <source>
        <strain evidence="7">DSM 46123</strain>
    </source>
</reference>
<name>A0A1C6SRS5_9ACTN</name>
<dbReference type="GO" id="GO:0003677">
    <property type="term" value="F:DNA binding"/>
    <property type="evidence" value="ECO:0007669"/>
    <property type="project" value="UniProtKB-KW"/>
</dbReference>
<evidence type="ECO:0000256" key="4">
    <source>
        <dbReference type="ARBA" id="ARBA00023163"/>
    </source>
</evidence>
<dbReference type="GO" id="GO:0032993">
    <property type="term" value="C:protein-DNA complex"/>
    <property type="evidence" value="ECO:0007669"/>
    <property type="project" value="TreeGrafter"/>
</dbReference>
<dbReference type="PANTHER" id="PTHR30346">
    <property type="entry name" value="TRANSCRIPTIONAL DUAL REGULATOR HCAR-RELATED"/>
    <property type="match status" value="1"/>
</dbReference>
<dbReference type="InterPro" id="IPR036388">
    <property type="entry name" value="WH-like_DNA-bd_sf"/>
</dbReference>
<accession>A0A1C6SRS5</accession>
<dbReference type="PROSITE" id="PS50931">
    <property type="entry name" value="HTH_LYSR"/>
    <property type="match status" value="1"/>
</dbReference>
<dbReference type="InterPro" id="IPR005119">
    <property type="entry name" value="LysR_subst-bd"/>
</dbReference>
<dbReference type="EMBL" id="FMHU01000002">
    <property type="protein sequence ID" value="SCL32042.1"/>
    <property type="molecule type" value="Genomic_DNA"/>
</dbReference>
<dbReference type="InterPro" id="IPR000847">
    <property type="entry name" value="LysR_HTH_N"/>
</dbReference>
<proteinExistence type="inferred from homology"/>
<gene>
    <name evidence="6" type="ORF">GA0074694_6151</name>
</gene>
<dbReference type="Gene3D" id="1.10.10.10">
    <property type="entry name" value="Winged helix-like DNA-binding domain superfamily/Winged helix DNA-binding domain"/>
    <property type="match status" value="1"/>
</dbReference>
<keyword evidence="3 6" id="KW-0238">DNA-binding</keyword>
<keyword evidence="7" id="KW-1185">Reference proteome</keyword>